<feature type="binding site" evidence="9">
    <location>
        <position position="22"/>
    </location>
    <ligand>
        <name>iminosuccinate</name>
        <dbReference type="ChEBI" id="CHEBI:77875"/>
    </ligand>
</feature>
<evidence type="ECO:0000256" key="8">
    <source>
        <dbReference type="ARBA" id="ARBA00023014"/>
    </source>
</evidence>
<dbReference type="UniPathway" id="UPA00253">
    <property type="reaction ID" value="UER00327"/>
</dbReference>
<dbReference type="GO" id="GO:0046872">
    <property type="term" value="F:metal ion binding"/>
    <property type="evidence" value="ECO:0007669"/>
    <property type="project" value="UniProtKB-KW"/>
</dbReference>
<evidence type="ECO:0000313" key="11">
    <source>
        <dbReference type="Proteomes" id="UP000051373"/>
    </source>
</evidence>
<evidence type="ECO:0000256" key="7">
    <source>
        <dbReference type="ARBA" id="ARBA00023004"/>
    </source>
</evidence>
<name>A0A0S8FVB9_UNCW3</name>
<dbReference type="GO" id="GO:0005829">
    <property type="term" value="C:cytosol"/>
    <property type="evidence" value="ECO:0007669"/>
    <property type="project" value="TreeGrafter"/>
</dbReference>
<dbReference type="AlphaFoldDB" id="A0A0S8FVB9"/>
<feature type="binding site" evidence="9">
    <location>
        <position position="127"/>
    </location>
    <ligand>
        <name>iminosuccinate</name>
        <dbReference type="ChEBI" id="CHEBI:77875"/>
    </ligand>
</feature>
<dbReference type="Pfam" id="PF02445">
    <property type="entry name" value="NadA"/>
    <property type="match status" value="1"/>
</dbReference>
<keyword evidence="6 9" id="KW-0479">Metal-binding</keyword>
<dbReference type="SUPFAM" id="SSF142754">
    <property type="entry name" value="NadA-like"/>
    <property type="match status" value="1"/>
</dbReference>
<dbReference type="PANTHER" id="PTHR30573:SF0">
    <property type="entry name" value="QUINOLINATE SYNTHASE, CHLOROPLASTIC"/>
    <property type="match status" value="1"/>
</dbReference>
<protein>
    <recommendedName>
        <fullName evidence="2 9">Quinolinate synthase</fullName>
        <ecNumber evidence="2 9">2.5.1.72</ecNumber>
    </recommendedName>
</protein>
<comment type="catalytic activity">
    <reaction evidence="9">
        <text>iminosuccinate + dihydroxyacetone phosphate = quinolinate + phosphate + 2 H2O + H(+)</text>
        <dbReference type="Rhea" id="RHEA:25888"/>
        <dbReference type="ChEBI" id="CHEBI:15377"/>
        <dbReference type="ChEBI" id="CHEBI:15378"/>
        <dbReference type="ChEBI" id="CHEBI:29959"/>
        <dbReference type="ChEBI" id="CHEBI:43474"/>
        <dbReference type="ChEBI" id="CHEBI:57642"/>
        <dbReference type="ChEBI" id="CHEBI:77875"/>
        <dbReference type="EC" id="2.5.1.72"/>
    </reaction>
</comment>
<evidence type="ECO:0000256" key="5">
    <source>
        <dbReference type="ARBA" id="ARBA00022679"/>
    </source>
</evidence>
<keyword evidence="5 9" id="KW-0808">Transferase</keyword>
<dbReference type="InterPro" id="IPR003473">
    <property type="entry name" value="NadA"/>
</dbReference>
<sequence>MQDITHKIAALKEEKNAIILAHNYQLPEIQDIADYVGDSLELARISQSIAQETILFCGVYFMAEITKILNPNKTVLMPDQHAGCPMANMISPHQLLAEKQAHPDAAVICYVNSNADVKALSTICCTSANGVRVAQALKENKILCVPDKYLGSYIANHLPAKQFRFWPGYCPTHMVFSKEGLLKLKEEYPDAKIVAHPECRLDVQEIADKICSTSQMIRYAQESDAKQFIICTELGMLYRLQKENSGKEFIPGSPNAICPNMKLTTVEKILWSLERSEFEITVEEQIRAKALQSIERMLSL</sequence>
<feature type="binding site" evidence="9">
    <location>
        <begin position="196"/>
        <end position="198"/>
    </location>
    <ligand>
        <name>iminosuccinate</name>
        <dbReference type="ChEBI" id="CHEBI:77875"/>
    </ligand>
</feature>
<keyword evidence="9" id="KW-0963">Cytoplasm</keyword>
<keyword evidence="3 9" id="KW-0004">4Fe-4S</keyword>
<comment type="cofactor">
    <cofactor evidence="9">
        <name>[4Fe-4S] cluster</name>
        <dbReference type="ChEBI" id="CHEBI:49883"/>
    </cofactor>
    <text evidence="9">Binds 1 [4Fe-4S] cluster per subunit.</text>
</comment>
<dbReference type="GO" id="GO:0008987">
    <property type="term" value="F:quinolinate synthetase A activity"/>
    <property type="evidence" value="ECO:0007669"/>
    <property type="project" value="UniProtKB-UniRule"/>
</dbReference>
<evidence type="ECO:0000256" key="3">
    <source>
        <dbReference type="ARBA" id="ARBA00022485"/>
    </source>
</evidence>
<comment type="similarity">
    <text evidence="9">Belongs to the quinolinate synthase family. Type 2 subfamily.</text>
</comment>
<gene>
    <name evidence="9" type="primary">nadA</name>
    <name evidence="10" type="ORF">AMJ83_04150</name>
</gene>
<dbReference type="Gene3D" id="3.40.50.10800">
    <property type="entry name" value="NadA-like"/>
    <property type="match status" value="3"/>
</dbReference>
<keyword evidence="7 9" id="KW-0408">Iron</keyword>
<dbReference type="HAMAP" id="MF_00568">
    <property type="entry name" value="NadA_type2"/>
    <property type="match status" value="1"/>
</dbReference>
<dbReference type="Proteomes" id="UP000051373">
    <property type="component" value="Unassembled WGS sequence"/>
</dbReference>
<feature type="binding site" evidence="9">
    <location>
        <position position="39"/>
    </location>
    <ligand>
        <name>iminosuccinate</name>
        <dbReference type="ChEBI" id="CHEBI:77875"/>
    </ligand>
</feature>
<reference evidence="10 11" key="1">
    <citation type="journal article" date="2015" name="Microbiome">
        <title>Genomic resolution of linkages in carbon, nitrogen, and sulfur cycling among widespread estuary sediment bacteria.</title>
        <authorList>
            <person name="Baker B.J."/>
            <person name="Lazar C.S."/>
            <person name="Teske A.P."/>
            <person name="Dick G.J."/>
        </authorList>
    </citation>
    <scope>NUCLEOTIDE SEQUENCE [LARGE SCALE GENOMIC DNA]</scope>
    <source>
        <strain evidence="10">SM23_42</strain>
    </source>
</reference>
<comment type="function">
    <text evidence="9">Catalyzes the condensation of iminoaspartate with dihydroxyacetone phosphate to form quinolinate.</text>
</comment>
<feature type="binding site" evidence="9">
    <location>
        <position position="84"/>
    </location>
    <ligand>
        <name>[4Fe-4S] cluster</name>
        <dbReference type="ChEBI" id="CHEBI:49883"/>
    </ligand>
</feature>
<feature type="binding site" evidence="9">
    <location>
        <position position="170"/>
    </location>
    <ligand>
        <name>[4Fe-4S] cluster</name>
        <dbReference type="ChEBI" id="CHEBI:49883"/>
    </ligand>
</feature>
<dbReference type="PATRIC" id="fig|1703779.3.peg.912"/>
<dbReference type="EMBL" id="LJUJ01000006">
    <property type="protein sequence ID" value="KPK64018.1"/>
    <property type="molecule type" value="Genomic_DNA"/>
</dbReference>
<feature type="binding site" evidence="9">
    <location>
        <begin position="110"/>
        <end position="112"/>
    </location>
    <ligand>
        <name>iminosuccinate</name>
        <dbReference type="ChEBI" id="CHEBI:77875"/>
    </ligand>
</feature>
<comment type="caution">
    <text evidence="10">The sequence shown here is derived from an EMBL/GenBank/DDBJ whole genome shotgun (WGS) entry which is preliminary data.</text>
</comment>
<dbReference type="STRING" id="1703779.AMJ83_04150"/>
<keyword evidence="8 9" id="KW-0411">Iron-sulfur</keyword>
<organism evidence="10 11">
    <name type="scientific">candidate division WOR_3 bacterium SM23_42</name>
    <dbReference type="NCBI Taxonomy" id="1703779"/>
    <lineage>
        <taxon>Bacteria</taxon>
        <taxon>Bacteria division WOR-3</taxon>
    </lineage>
</organism>
<keyword evidence="4 9" id="KW-0662">Pyridine nucleotide biosynthesis</keyword>
<dbReference type="NCBIfam" id="TIGR00550">
    <property type="entry name" value="nadA"/>
    <property type="match status" value="1"/>
</dbReference>
<comment type="pathway">
    <text evidence="1 9">Cofactor biosynthesis; NAD(+) biosynthesis; quinolinate from iminoaspartate: step 1/1.</text>
</comment>
<evidence type="ECO:0000256" key="4">
    <source>
        <dbReference type="ARBA" id="ARBA00022642"/>
    </source>
</evidence>
<evidence type="ECO:0000256" key="1">
    <source>
        <dbReference type="ARBA" id="ARBA00005065"/>
    </source>
</evidence>
<dbReference type="GO" id="GO:0034628">
    <property type="term" value="P:'de novo' NAD+ biosynthetic process from L-aspartate"/>
    <property type="evidence" value="ECO:0007669"/>
    <property type="project" value="TreeGrafter"/>
</dbReference>
<accession>A0A0S8FVB9</accession>
<dbReference type="InterPro" id="IPR023066">
    <property type="entry name" value="Quinolinate_synth_type2"/>
</dbReference>
<dbReference type="GO" id="GO:0051539">
    <property type="term" value="F:4 iron, 4 sulfur cluster binding"/>
    <property type="evidence" value="ECO:0007669"/>
    <property type="project" value="UniProtKB-KW"/>
</dbReference>
<dbReference type="PANTHER" id="PTHR30573">
    <property type="entry name" value="QUINOLINATE SYNTHETASE A"/>
    <property type="match status" value="1"/>
</dbReference>
<dbReference type="NCBIfam" id="NF006878">
    <property type="entry name" value="PRK09375.1-2"/>
    <property type="match status" value="1"/>
</dbReference>
<dbReference type="InterPro" id="IPR036094">
    <property type="entry name" value="NadA_sf"/>
</dbReference>
<feature type="binding site" evidence="9">
    <location>
        <position position="258"/>
    </location>
    <ligand>
        <name>[4Fe-4S] cluster</name>
        <dbReference type="ChEBI" id="CHEBI:49883"/>
    </ligand>
</feature>
<dbReference type="EC" id="2.5.1.72" evidence="2 9"/>
<evidence type="ECO:0000256" key="6">
    <source>
        <dbReference type="ARBA" id="ARBA00022723"/>
    </source>
</evidence>
<evidence type="ECO:0000256" key="9">
    <source>
        <dbReference type="HAMAP-Rule" id="MF_00568"/>
    </source>
</evidence>
<evidence type="ECO:0000256" key="2">
    <source>
        <dbReference type="ARBA" id="ARBA00012669"/>
    </source>
</evidence>
<feature type="binding site" evidence="9">
    <location>
        <position position="213"/>
    </location>
    <ligand>
        <name>iminosuccinate</name>
        <dbReference type="ChEBI" id="CHEBI:77875"/>
    </ligand>
</feature>
<comment type="subcellular location">
    <subcellularLocation>
        <location evidence="9">Cytoplasm</location>
    </subcellularLocation>
</comment>
<proteinExistence type="inferred from homology"/>
<evidence type="ECO:0000313" key="10">
    <source>
        <dbReference type="EMBL" id="KPK64018.1"/>
    </source>
</evidence>